<gene>
    <name evidence="9" type="ORF">GCM10007160_38050</name>
</gene>
<evidence type="ECO:0000256" key="5">
    <source>
        <dbReference type="ARBA" id="ARBA00044539"/>
    </source>
</evidence>
<organism evidence="9 10">
    <name type="scientific">Litchfieldella qijiaojingensis</name>
    <dbReference type="NCBI Taxonomy" id="980347"/>
    <lineage>
        <taxon>Bacteria</taxon>
        <taxon>Pseudomonadati</taxon>
        <taxon>Pseudomonadota</taxon>
        <taxon>Gammaproteobacteria</taxon>
        <taxon>Oceanospirillales</taxon>
        <taxon>Halomonadaceae</taxon>
        <taxon>Litchfieldella</taxon>
    </lineage>
</organism>
<evidence type="ECO:0000256" key="3">
    <source>
        <dbReference type="ARBA" id="ARBA00022679"/>
    </source>
</evidence>
<accession>A0ABQ2Z9L3</accession>
<protein>
    <recommendedName>
        <fullName evidence="5">tRNA-queuosine alpha-mannosyltransferase</fullName>
        <ecNumber evidence="4">2.4.1.110</ecNumber>
    </recommendedName>
</protein>
<dbReference type="InterPro" id="IPR001296">
    <property type="entry name" value="Glyco_trans_1"/>
</dbReference>
<proteinExistence type="inferred from homology"/>
<reference evidence="10" key="1">
    <citation type="journal article" date="2019" name="Int. J. Syst. Evol. Microbiol.">
        <title>The Global Catalogue of Microorganisms (GCM) 10K type strain sequencing project: providing services to taxonomists for standard genome sequencing and annotation.</title>
        <authorList>
            <consortium name="The Broad Institute Genomics Platform"/>
            <consortium name="The Broad Institute Genome Sequencing Center for Infectious Disease"/>
            <person name="Wu L."/>
            <person name="Ma J."/>
        </authorList>
    </citation>
    <scope>NUCLEOTIDE SEQUENCE [LARGE SCALE GENOMIC DNA]</scope>
    <source>
        <strain evidence="10">KCTC 22228</strain>
    </source>
</reference>
<dbReference type="Gene3D" id="3.40.50.2000">
    <property type="entry name" value="Glycogen Phosphorylase B"/>
    <property type="match status" value="1"/>
</dbReference>
<dbReference type="RefSeq" id="WP_189472058.1">
    <property type="nucleotide sequence ID" value="NZ_BMXS01000027.1"/>
</dbReference>
<dbReference type="PANTHER" id="PTHR13615:SF3">
    <property type="entry name" value="GLYCOSYLTRANSFERASE-LIKE DOMAIN-CONTAINING PROTEIN 1"/>
    <property type="match status" value="1"/>
</dbReference>
<evidence type="ECO:0000313" key="9">
    <source>
        <dbReference type="EMBL" id="GGY06985.1"/>
    </source>
</evidence>
<comment type="caution">
    <text evidence="9">The sequence shown here is derived from an EMBL/GenBank/DDBJ whole genome shotgun (WGS) entry which is preliminary data.</text>
</comment>
<evidence type="ECO:0000256" key="4">
    <source>
        <dbReference type="ARBA" id="ARBA00044517"/>
    </source>
</evidence>
<feature type="domain" description="Glycosyl transferase family 1" evidence="7">
    <location>
        <begin position="191"/>
        <end position="299"/>
    </location>
</feature>
<evidence type="ECO:0000313" key="10">
    <source>
        <dbReference type="Proteomes" id="UP000653056"/>
    </source>
</evidence>
<evidence type="ECO:0000256" key="6">
    <source>
        <dbReference type="ARBA" id="ARBA00048439"/>
    </source>
</evidence>
<name>A0ABQ2Z9L3_9GAMM</name>
<feature type="domain" description="tRNA-queuosine alpha-mannosyltransferase N-terminal" evidence="8">
    <location>
        <begin position="4"/>
        <end position="172"/>
    </location>
</feature>
<dbReference type="Pfam" id="PF12038">
    <property type="entry name" value="QTMAN_N"/>
    <property type="match status" value="1"/>
</dbReference>
<dbReference type="SUPFAM" id="SSF53756">
    <property type="entry name" value="UDP-Glycosyltransferase/glycogen phosphorylase"/>
    <property type="match status" value="1"/>
</dbReference>
<dbReference type="Proteomes" id="UP000653056">
    <property type="component" value="Unassembled WGS sequence"/>
</dbReference>
<keyword evidence="10" id="KW-1185">Reference proteome</keyword>
<keyword evidence="2" id="KW-0328">Glycosyltransferase</keyword>
<comment type="similarity">
    <text evidence="1">Belongs to the glycosyltransferase group 1 family. Glycosyltransferase 4 subfamily.</text>
</comment>
<dbReference type="EC" id="2.4.1.110" evidence="4"/>
<comment type="catalytic activity">
    <reaction evidence="6">
        <text>queuosine(34) in tRNA(Asp) + GDP-alpha-D-mannose = O-4''-alpha-D-mannosylqueuosine(34) in tRNA(Asp) + GDP + H(+)</text>
        <dbReference type="Rhea" id="RHEA:12885"/>
        <dbReference type="Rhea" id="RHEA-COMP:18572"/>
        <dbReference type="Rhea" id="RHEA-COMP:18581"/>
        <dbReference type="ChEBI" id="CHEBI:15378"/>
        <dbReference type="ChEBI" id="CHEBI:57527"/>
        <dbReference type="ChEBI" id="CHEBI:58189"/>
        <dbReference type="ChEBI" id="CHEBI:194431"/>
        <dbReference type="ChEBI" id="CHEBI:194442"/>
        <dbReference type="EC" id="2.4.1.110"/>
    </reaction>
    <physiologicalReaction direction="left-to-right" evidence="6">
        <dbReference type="Rhea" id="RHEA:12886"/>
    </physiologicalReaction>
</comment>
<dbReference type="Pfam" id="PF00534">
    <property type="entry name" value="Glycos_transf_1"/>
    <property type="match status" value="1"/>
</dbReference>
<dbReference type="GO" id="GO:0016740">
    <property type="term" value="F:transferase activity"/>
    <property type="evidence" value="ECO:0007669"/>
    <property type="project" value="UniProtKB-KW"/>
</dbReference>
<dbReference type="EMBL" id="BMXS01000027">
    <property type="protein sequence ID" value="GGY06985.1"/>
    <property type="molecule type" value="Genomic_DNA"/>
</dbReference>
<dbReference type="PANTHER" id="PTHR13615">
    <property type="entry name" value="GLYCOSYLTRANSFERASE-LIKE 1"/>
    <property type="match status" value="1"/>
</dbReference>
<keyword evidence="3 9" id="KW-0808">Transferase</keyword>
<evidence type="ECO:0000256" key="1">
    <source>
        <dbReference type="ARBA" id="ARBA00009481"/>
    </source>
</evidence>
<sequence length="350" mass="40830">MKGLLLSAYAAVSHRHWAQGICRHVDAIDWQVLELPPRHFSWRIRGNPLTWMLEASEVLERHYDVVLATSMVDLATLVGLHPHLGRARKIIYFHENQFAYPLSVERKSAVEAQMVNLYSALTADRVVFNTAYNRDSFLDGVRRFLKRMPEKVRIEATLERLARDAQVLPVPIDPAADELPPRCGRRIVWNHRWEYDKNPEDFFQALHGLKTRGIDFEVAVMGQRFRQQPEIFEEARVWLNGHLLCWGPQPEATYREILEGADIVVSTTFHEFQGLSIMEAVQRGCVPLVPDRLCFPELYPSEYRYDGTRENLEARLERWLTRPDTRPAPPDASAWEWPNLSRAYRRLFME</sequence>
<dbReference type="InterPro" id="IPR051862">
    <property type="entry name" value="GT-like_domain_containing_1"/>
</dbReference>
<dbReference type="InterPro" id="IPR022701">
    <property type="entry name" value="QTMAN_N"/>
</dbReference>
<evidence type="ECO:0000256" key="2">
    <source>
        <dbReference type="ARBA" id="ARBA00022676"/>
    </source>
</evidence>
<evidence type="ECO:0000259" key="7">
    <source>
        <dbReference type="Pfam" id="PF00534"/>
    </source>
</evidence>
<evidence type="ECO:0000259" key="8">
    <source>
        <dbReference type="Pfam" id="PF12038"/>
    </source>
</evidence>